<evidence type="ECO:0000256" key="2">
    <source>
        <dbReference type="ARBA" id="ARBA00022553"/>
    </source>
</evidence>
<dbReference type="InterPro" id="IPR020806">
    <property type="entry name" value="PKS_PP-bd"/>
</dbReference>
<keyword evidence="5" id="KW-1185">Reference proteome</keyword>
<evidence type="ECO:0000313" key="4">
    <source>
        <dbReference type="EMBL" id="RFS44533.1"/>
    </source>
</evidence>
<dbReference type="Gene3D" id="1.10.1200.10">
    <property type="entry name" value="ACP-like"/>
    <property type="match status" value="1"/>
</dbReference>
<dbReference type="Pfam" id="PF00550">
    <property type="entry name" value="PP-binding"/>
    <property type="match status" value="1"/>
</dbReference>
<evidence type="ECO:0000256" key="1">
    <source>
        <dbReference type="ARBA" id="ARBA00022450"/>
    </source>
</evidence>
<dbReference type="EMBL" id="QVFU01000028">
    <property type="protein sequence ID" value="RFS44533.1"/>
    <property type="molecule type" value="Genomic_DNA"/>
</dbReference>
<dbReference type="PROSITE" id="PS50075">
    <property type="entry name" value="CARRIER"/>
    <property type="match status" value="1"/>
</dbReference>
<dbReference type="GO" id="GO:0031177">
    <property type="term" value="F:phosphopantetheine binding"/>
    <property type="evidence" value="ECO:0007669"/>
    <property type="project" value="InterPro"/>
</dbReference>
<accession>A0A372FUX2</accession>
<dbReference type="InterPro" id="IPR009081">
    <property type="entry name" value="PP-bd_ACP"/>
</dbReference>
<dbReference type="RefSeq" id="WP_117229873.1">
    <property type="nucleotide sequence ID" value="NZ_CP061725.1"/>
</dbReference>
<evidence type="ECO:0000259" key="3">
    <source>
        <dbReference type="PROSITE" id="PS50075"/>
    </source>
</evidence>
<feature type="domain" description="Carrier" evidence="3">
    <location>
        <begin position="9"/>
        <end position="83"/>
    </location>
</feature>
<sequence>MASNAEGAGDLRSWLTRCVAEYLRRPEDEIDPTVRLAEYGLDSVYALALCGDIETHLDMRLSETLVWDHPTIDELTAHLTELIAAQQPAGAR</sequence>
<dbReference type="SUPFAM" id="SSF47336">
    <property type="entry name" value="ACP-like"/>
    <property type="match status" value="1"/>
</dbReference>
<dbReference type="OrthoDB" id="9023404at2"/>
<dbReference type="SMART" id="SM01294">
    <property type="entry name" value="PKS_PP_betabranch"/>
    <property type="match status" value="1"/>
</dbReference>
<proteinExistence type="predicted"/>
<comment type="caution">
    <text evidence="4">The sequence shown here is derived from an EMBL/GenBank/DDBJ whole genome shotgun (WGS) entry which is preliminary data.</text>
</comment>
<keyword evidence="1" id="KW-0596">Phosphopantetheine</keyword>
<keyword evidence="2" id="KW-0597">Phosphoprotein</keyword>
<dbReference type="Proteomes" id="UP000262621">
    <property type="component" value="Unassembled WGS sequence"/>
</dbReference>
<name>A0A372FUX2_9ACTN</name>
<dbReference type="AlphaFoldDB" id="A0A372FUX2"/>
<protein>
    <submittedName>
        <fullName evidence="4">Acyl carrier protein</fullName>
    </submittedName>
</protein>
<reference evidence="4 5" key="1">
    <citation type="submission" date="2018-08" db="EMBL/GenBank/DDBJ databases">
        <title>Verrucosispora craniellae sp. nov., isolated from a marine sponge in the South China Sea.</title>
        <authorList>
            <person name="Li L."/>
            <person name="Lin H.W."/>
        </authorList>
    </citation>
    <scope>NUCLEOTIDE SEQUENCE [LARGE SCALE GENOMIC DNA]</scope>
    <source>
        <strain evidence="4 5">LHW63014</strain>
    </source>
</reference>
<dbReference type="SMART" id="SM00823">
    <property type="entry name" value="PKS_PP"/>
    <property type="match status" value="1"/>
</dbReference>
<organism evidence="4 5">
    <name type="scientific">Micromonospora craniellae</name>
    <dbReference type="NCBI Taxonomy" id="2294034"/>
    <lineage>
        <taxon>Bacteria</taxon>
        <taxon>Bacillati</taxon>
        <taxon>Actinomycetota</taxon>
        <taxon>Actinomycetes</taxon>
        <taxon>Micromonosporales</taxon>
        <taxon>Micromonosporaceae</taxon>
        <taxon>Micromonospora</taxon>
    </lineage>
</organism>
<dbReference type="InterPro" id="IPR036736">
    <property type="entry name" value="ACP-like_sf"/>
</dbReference>
<evidence type="ECO:0000313" key="5">
    <source>
        <dbReference type="Proteomes" id="UP000262621"/>
    </source>
</evidence>
<gene>
    <name evidence="4" type="ORF">D0Q02_21755</name>
</gene>